<evidence type="ECO:0000313" key="2">
    <source>
        <dbReference type="EMBL" id="MPC62690.1"/>
    </source>
</evidence>
<protein>
    <submittedName>
        <fullName evidence="2">Uncharacterized protein</fullName>
    </submittedName>
</protein>
<keyword evidence="1" id="KW-1133">Transmembrane helix</keyword>
<dbReference type="Proteomes" id="UP000324222">
    <property type="component" value="Unassembled WGS sequence"/>
</dbReference>
<feature type="transmembrane region" description="Helical" evidence="1">
    <location>
        <begin position="20"/>
        <end position="39"/>
    </location>
</feature>
<dbReference type="AlphaFoldDB" id="A0A5B7GRR3"/>
<comment type="caution">
    <text evidence="2">The sequence shown here is derived from an EMBL/GenBank/DDBJ whole genome shotgun (WGS) entry which is preliminary data.</text>
</comment>
<dbReference type="EMBL" id="VSRR010019958">
    <property type="protein sequence ID" value="MPC62690.1"/>
    <property type="molecule type" value="Genomic_DNA"/>
</dbReference>
<organism evidence="2 3">
    <name type="scientific">Portunus trituberculatus</name>
    <name type="common">Swimming crab</name>
    <name type="synonym">Neptunus trituberculatus</name>
    <dbReference type="NCBI Taxonomy" id="210409"/>
    <lineage>
        <taxon>Eukaryota</taxon>
        <taxon>Metazoa</taxon>
        <taxon>Ecdysozoa</taxon>
        <taxon>Arthropoda</taxon>
        <taxon>Crustacea</taxon>
        <taxon>Multicrustacea</taxon>
        <taxon>Malacostraca</taxon>
        <taxon>Eumalacostraca</taxon>
        <taxon>Eucarida</taxon>
        <taxon>Decapoda</taxon>
        <taxon>Pleocyemata</taxon>
        <taxon>Brachyura</taxon>
        <taxon>Eubrachyura</taxon>
        <taxon>Portunoidea</taxon>
        <taxon>Portunidae</taxon>
        <taxon>Portuninae</taxon>
        <taxon>Portunus</taxon>
    </lineage>
</organism>
<keyword evidence="3" id="KW-1185">Reference proteome</keyword>
<proteinExistence type="predicted"/>
<sequence>MMTEGREKGCKAGRQRTLYALFSSTASSSVPFIVVIGMGEQPRLRYPGFEPWHANTHTSSTSEQRVMAMTVT</sequence>
<evidence type="ECO:0000313" key="3">
    <source>
        <dbReference type="Proteomes" id="UP000324222"/>
    </source>
</evidence>
<reference evidence="2 3" key="1">
    <citation type="submission" date="2019-05" db="EMBL/GenBank/DDBJ databases">
        <title>Another draft genome of Portunus trituberculatus and its Hox gene families provides insights of decapod evolution.</title>
        <authorList>
            <person name="Jeong J.-H."/>
            <person name="Song I."/>
            <person name="Kim S."/>
            <person name="Choi T."/>
            <person name="Kim D."/>
            <person name="Ryu S."/>
            <person name="Kim W."/>
        </authorList>
    </citation>
    <scope>NUCLEOTIDE SEQUENCE [LARGE SCALE GENOMIC DNA]</scope>
    <source>
        <tissue evidence="2">Muscle</tissue>
    </source>
</reference>
<name>A0A5B7GRR3_PORTR</name>
<accession>A0A5B7GRR3</accession>
<evidence type="ECO:0000256" key="1">
    <source>
        <dbReference type="SAM" id="Phobius"/>
    </source>
</evidence>
<keyword evidence="1" id="KW-0812">Transmembrane</keyword>
<keyword evidence="1" id="KW-0472">Membrane</keyword>
<gene>
    <name evidence="2" type="ORF">E2C01_056778</name>
</gene>